<keyword evidence="2" id="KW-1185">Reference proteome</keyword>
<dbReference type="PANTHER" id="PTHR47510:SF3">
    <property type="entry name" value="ENDO_EXONUCLEASE_PHOSPHATASE DOMAIN-CONTAINING PROTEIN"/>
    <property type="match status" value="1"/>
</dbReference>
<dbReference type="OrthoDB" id="10037236at2759"/>
<name>A0A8J1MZZ3_XENLA</name>
<evidence type="ECO:0000313" key="2">
    <source>
        <dbReference type="Proteomes" id="UP000186698"/>
    </source>
</evidence>
<gene>
    <name evidence="3" type="primary">LOC108714724</name>
</gene>
<accession>A0A8J1MZZ3</accession>
<feature type="compositionally biased region" description="Basic and acidic residues" evidence="1">
    <location>
        <begin position="55"/>
        <end position="67"/>
    </location>
</feature>
<reference evidence="3" key="1">
    <citation type="submission" date="2025-08" db="UniProtKB">
        <authorList>
            <consortium name="RefSeq"/>
        </authorList>
    </citation>
    <scope>IDENTIFICATION</scope>
    <source>
        <strain evidence="3">J_2021</strain>
        <tissue evidence="3">Erythrocytes</tissue>
    </source>
</reference>
<evidence type="ECO:0000256" key="1">
    <source>
        <dbReference type="SAM" id="MobiDB-lite"/>
    </source>
</evidence>
<dbReference type="RefSeq" id="XP_041446828.1">
    <property type="nucleotide sequence ID" value="XM_041590894.1"/>
</dbReference>
<dbReference type="GeneID" id="108714724"/>
<feature type="region of interest" description="Disordered" evidence="1">
    <location>
        <begin position="55"/>
        <end position="74"/>
    </location>
</feature>
<proteinExistence type="predicted"/>
<protein>
    <submittedName>
        <fullName evidence="3">Uncharacterized protein LOC108714724 isoform X1</fullName>
    </submittedName>
</protein>
<dbReference type="AlphaFoldDB" id="A0A8J1MZZ3"/>
<sequence>MITLLAVWHSAPAEALSLPRLLTAFSVHWILSPLVFIRGCSRFRCSSVPCRRRCSRDPADAGHERTKGRWHSVQSPQLGLTQPHTKGSLRRSLVPCFERLVMRHIKGLFSPSLDPLQFAYCSNRSTDDATTTTRHLSLSHLDNKHTYVCMLFIDFSSAFNTIIPQHLSVKLSMLGLNISICNWILDFLTKSPPNGKKHLPYPHTEHGSSPRLCA</sequence>
<dbReference type="Proteomes" id="UP000186698">
    <property type="component" value="Chromosome 4L"/>
</dbReference>
<dbReference type="PANTHER" id="PTHR47510">
    <property type="entry name" value="REVERSE TRANSCRIPTASE DOMAIN-CONTAINING PROTEIN"/>
    <property type="match status" value="1"/>
</dbReference>
<organism evidence="2 3">
    <name type="scientific">Xenopus laevis</name>
    <name type="common">African clawed frog</name>
    <dbReference type="NCBI Taxonomy" id="8355"/>
    <lineage>
        <taxon>Eukaryota</taxon>
        <taxon>Metazoa</taxon>
        <taxon>Chordata</taxon>
        <taxon>Craniata</taxon>
        <taxon>Vertebrata</taxon>
        <taxon>Euteleostomi</taxon>
        <taxon>Amphibia</taxon>
        <taxon>Batrachia</taxon>
        <taxon>Anura</taxon>
        <taxon>Pipoidea</taxon>
        <taxon>Pipidae</taxon>
        <taxon>Xenopodinae</taxon>
        <taxon>Xenopus</taxon>
        <taxon>Xenopus</taxon>
    </lineage>
</organism>
<evidence type="ECO:0000313" key="3">
    <source>
        <dbReference type="RefSeq" id="XP_041446828.1"/>
    </source>
</evidence>